<feature type="transmembrane region" description="Helical" evidence="5">
    <location>
        <begin position="32"/>
        <end position="53"/>
    </location>
</feature>
<dbReference type="EC" id="2.7.7.65" evidence="1"/>
<dbReference type="FunFam" id="3.30.70.270:FF:000001">
    <property type="entry name" value="Diguanylate cyclase domain protein"/>
    <property type="match status" value="1"/>
</dbReference>
<feature type="region of interest" description="Disordered" evidence="4">
    <location>
        <begin position="602"/>
        <end position="642"/>
    </location>
</feature>
<keyword evidence="5" id="KW-1133">Transmembrane helix</keyword>
<dbReference type="InterPro" id="IPR003018">
    <property type="entry name" value="GAF"/>
</dbReference>
<dbReference type="SMART" id="SM00267">
    <property type="entry name" value="GGDEF"/>
    <property type="match status" value="1"/>
</dbReference>
<dbReference type="InterPro" id="IPR043128">
    <property type="entry name" value="Rev_trsase/Diguanyl_cyclase"/>
</dbReference>
<dbReference type="PANTHER" id="PTHR45138">
    <property type="entry name" value="REGULATORY COMPONENTS OF SENSORY TRANSDUCTION SYSTEM"/>
    <property type="match status" value="1"/>
</dbReference>
<dbReference type="InterPro" id="IPR029016">
    <property type="entry name" value="GAF-like_dom_sf"/>
</dbReference>
<sequence length="642" mass="69859">MLAAATRAPKGVARVIRRGLLRYGALLRHRGLRWLAMFVPAAIAVTVAVVVLVPEPAADQLLLRDVVRKSELWRRQILGLLLGGSTVFESGEFSRADRESLARVTHASDIFLLRLFDAGGRLIWSSRGGGEGVMDESLPPDVLRGETVASLRPLHEGEVDNLWLHAANPGDREELRWVATVYRTVERDGRLVGAMEFHSDITDTRRPVVRLLRSVIGGLGSLGLAVTIVGLIMTTRASRRRLNELRERAERDAQIMAEQVKLAREVQLLSDLNEWLQSASTLDELFGMISRFMGHIMPLSEGAIYVYSNSRDVLDGGVGWNGMEVEDHIRPDSCWALRRGRTFVHGTTEVSFSCAHVEPHDGRPYFCFPILAHGETVGLMHLRAAPEETAAEFRESRKLAQICAEQISMAIANVRLRDQLQEQSVRDPLTGLYNRRHMMDRLRALTERARNGGEPVALLAIDVDHFKKFNDNHGHDAGDMVLRAVATVLDQSVSGEEIACRPGGEEFALVLPGVGGEAALARAEALRAAVEAIEVRYGDRMLPRITISVGVAEFPRDAAMVQELILASDRALYAAKAQGRNRVVACAGAGVTATRGGAGVGAAPGVAGADGSRNAAERLARLPRMRAGGGSAQSAGERDVPG</sequence>
<name>A0A1G9CHR7_9RHOB</name>
<comment type="catalytic activity">
    <reaction evidence="2">
        <text>2 GTP = 3',3'-c-di-GMP + 2 diphosphate</text>
        <dbReference type="Rhea" id="RHEA:24898"/>
        <dbReference type="ChEBI" id="CHEBI:33019"/>
        <dbReference type="ChEBI" id="CHEBI:37565"/>
        <dbReference type="ChEBI" id="CHEBI:58805"/>
        <dbReference type="EC" id="2.7.7.65"/>
    </reaction>
</comment>
<keyword evidence="3" id="KW-0175">Coiled coil</keyword>
<feature type="coiled-coil region" evidence="3">
    <location>
        <begin position="232"/>
        <end position="266"/>
    </location>
</feature>
<dbReference type="AlphaFoldDB" id="A0A1G9CHR7"/>
<dbReference type="GO" id="GO:0043709">
    <property type="term" value="P:cell adhesion involved in single-species biofilm formation"/>
    <property type="evidence" value="ECO:0007669"/>
    <property type="project" value="TreeGrafter"/>
</dbReference>
<dbReference type="InterPro" id="IPR000160">
    <property type="entry name" value="GGDEF_dom"/>
</dbReference>
<dbReference type="PROSITE" id="PS50887">
    <property type="entry name" value="GGDEF"/>
    <property type="match status" value="1"/>
</dbReference>
<evidence type="ECO:0000256" key="4">
    <source>
        <dbReference type="SAM" id="MobiDB-lite"/>
    </source>
</evidence>
<evidence type="ECO:0000259" key="6">
    <source>
        <dbReference type="PROSITE" id="PS50887"/>
    </source>
</evidence>
<gene>
    <name evidence="7" type="ORF">SAMN05216257_103117</name>
</gene>
<dbReference type="InterPro" id="IPR050469">
    <property type="entry name" value="Diguanylate_Cyclase"/>
</dbReference>
<evidence type="ECO:0000313" key="7">
    <source>
        <dbReference type="EMBL" id="SDK51233.1"/>
    </source>
</evidence>
<dbReference type="PANTHER" id="PTHR45138:SF9">
    <property type="entry name" value="DIGUANYLATE CYCLASE DGCM-RELATED"/>
    <property type="match status" value="1"/>
</dbReference>
<evidence type="ECO:0000313" key="8">
    <source>
        <dbReference type="Proteomes" id="UP000199328"/>
    </source>
</evidence>
<proteinExistence type="predicted"/>
<evidence type="ECO:0000256" key="3">
    <source>
        <dbReference type="SAM" id="Coils"/>
    </source>
</evidence>
<accession>A0A1G9CHR7</accession>
<dbReference type="STRING" id="990712.SAMN05216257_103117"/>
<dbReference type="Gene3D" id="3.30.450.40">
    <property type="match status" value="1"/>
</dbReference>
<keyword evidence="5" id="KW-0472">Membrane</keyword>
<dbReference type="SUPFAM" id="SSF55073">
    <property type="entry name" value="Nucleotide cyclase"/>
    <property type="match status" value="1"/>
</dbReference>
<dbReference type="SUPFAM" id="SSF55781">
    <property type="entry name" value="GAF domain-like"/>
    <property type="match status" value="1"/>
</dbReference>
<keyword evidence="8" id="KW-1185">Reference proteome</keyword>
<dbReference type="Pfam" id="PF01590">
    <property type="entry name" value="GAF"/>
    <property type="match status" value="1"/>
</dbReference>
<dbReference type="GO" id="GO:0052621">
    <property type="term" value="F:diguanylate cyclase activity"/>
    <property type="evidence" value="ECO:0007669"/>
    <property type="project" value="UniProtKB-EC"/>
</dbReference>
<evidence type="ECO:0000256" key="2">
    <source>
        <dbReference type="ARBA" id="ARBA00034247"/>
    </source>
</evidence>
<dbReference type="SMART" id="SM00065">
    <property type="entry name" value="GAF"/>
    <property type="match status" value="1"/>
</dbReference>
<dbReference type="GO" id="GO:0005886">
    <property type="term" value="C:plasma membrane"/>
    <property type="evidence" value="ECO:0007669"/>
    <property type="project" value="TreeGrafter"/>
</dbReference>
<dbReference type="Proteomes" id="UP000199328">
    <property type="component" value="Unassembled WGS sequence"/>
</dbReference>
<dbReference type="GO" id="GO:1902201">
    <property type="term" value="P:negative regulation of bacterial-type flagellum-dependent cell motility"/>
    <property type="evidence" value="ECO:0007669"/>
    <property type="project" value="TreeGrafter"/>
</dbReference>
<evidence type="ECO:0000256" key="5">
    <source>
        <dbReference type="SAM" id="Phobius"/>
    </source>
</evidence>
<feature type="transmembrane region" description="Helical" evidence="5">
    <location>
        <begin position="211"/>
        <end position="233"/>
    </location>
</feature>
<reference evidence="8" key="1">
    <citation type="submission" date="2016-10" db="EMBL/GenBank/DDBJ databases">
        <authorList>
            <person name="Varghese N."/>
            <person name="Submissions S."/>
        </authorList>
    </citation>
    <scope>NUCLEOTIDE SEQUENCE [LARGE SCALE GENOMIC DNA]</scope>
    <source>
        <strain evidence="8">CGMCC 1.10789</strain>
    </source>
</reference>
<dbReference type="InterPro" id="IPR029787">
    <property type="entry name" value="Nucleotide_cyclase"/>
</dbReference>
<dbReference type="Gene3D" id="3.30.70.270">
    <property type="match status" value="1"/>
</dbReference>
<dbReference type="EMBL" id="FNFV01000003">
    <property type="protein sequence ID" value="SDK51233.1"/>
    <property type="molecule type" value="Genomic_DNA"/>
</dbReference>
<evidence type="ECO:0000256" key="1">
    <source>
        <dbReference type="ARBA" id="ARBA00012528"/>
    </source>
</evidence>
<feature type="domain" description="GGDEF" evidence="6">
    <location>
        <begin position="454"/>
        <end position="588"/>
    </location>
</feature>
<protein>
    <recommendedName>
        <fullName evidence="1">diguanylate cyclase</fullName>
        <ecNumber evidence="1">2.7.7.65</ecNumber>
    </recommendedName>
</protein>
<dbReference type="NCBIfam" id="TIGR00254">
    <property type="entry name" value="GGDEF"/>
    <property type="match status" value="1"/>
</dbReference>
<dbReference type="CDD" id="cd01949">
    <property type="entry name" value="GGDEF"/>
    <property type="match status" value="1"/>
</dbReference>
<dbReference type="OrthoDB" id="9812260at2"/>
<dbReference type="Pfam" id="PF00990">
    <property type="entry name" value="GGDEF"/>
    <property type="match status" value="1"/>
</dbReference>
<organism evidence="7 8">
    <name type="scientific">Meinhardsimonia xiamenensis</name>
    <dbReference type="NCBI Taxonomy" id="990712"/>
    <lineage>
        <taxon>Bacteria</taxon>
        <taxon>Pseudomonadati</taxon>
        <taxon>Pseudomonadota</taxon>
        <taxon>Alphaproteobacteria</taxon>
        <taxon>Rhodobacterales</taxon>
        <taxon>Paracoccaceae</taxon>
        <taxon>Meinhardsimonia</taxon>
    </lineage>
</organism>
<keyword evidence="5" id="KW-0812">Transmembrane</keyword>